<sequence length="177" mass="19152">MSETDSGLTIRRGVAADAPELARNMAQWFLAAYAHASDAANTGAFVAANFDAARQAAELADPSIVTLLAESAGVMVGYAQLRLARPAPDCVDKDASAEVGRFYFAPSQHGRGGAAALMQALRAQARERGRYWLWLLVWQEAPQAIRFYEKQGFEKVGTAVFLVGEDRKADWVMCGPV</sequence>
<comment type="caution">
    <text evidence="4">The sequence shown here is derived from an EMBL/GenBank/DDBJ whole genome shotgun (WGS) entry which is preliminary data.</text>
</comment>
<evidence type="ECO:0000313" key="4">
    <source>
        <dbReference type="EMBL" id="TDR40400.1"/>
    </source>
</evidence>
<dbReference type="InterPro" id="IPR050832">
    <property type="entry name" value="Bact_Acetyltransf"/>
</dbReference>
<dbReference type="RefSeq" id="WP_133820350.1">
    <property type="nucleotide sequence ID" value="NZ_SNZH01000013.1"/>
</dbReference>
<dbReference type="Proteomes" id="UP000295293">
    <property type="component" value="Unassembled WGS sequence"/>
</dbReference>
<dbReference type="InterPro" id="IPR000182">
    <property type="entry name" value="GNAT_dom"/>
</dbReference>
<organism evidence="4 5">
    <name type="scientific">Tahibacter aquaticus</name>
    <dbReference type="NCBI Taxonomy" id="520092"/>
    <lineage>
        <taxon>Bacteria</taxon>
        <taxon>Pseudomonadati</taxon>
        <taxon>Pseudomonadota</taxon>
        <taxon>Gammaproteobacteria</taxon>
        <taxon>Lysobacterales</taxon>
        <taxon>Rhodanobacteraceae</taxon>
        <taxon>Tahibacter</taxon>
    </lineage>
</organism>
<keyword evidence="2" id="KW-0012">Acyltransferase</keyword>
<dbReference type="SUPFAM" id="SSF55729">
    <property type="entry name" value="Acyl-CoA N-acyltransferases (Nat)"/>
    <property type="match status" value="1"/>
</dbReference>
<dbReference type="GO" id="GO:0016747">
    <property type="term" value="F:acyltransferase activity, transferring groups other than amino-acyl groups"/>
    <property type="evidence" value="ECO:0007669"/>
    <property type="project" value="InterPro"/>
</dbReference>
<gene>
    <name evidence="4" type="ORF">DFR29_113100</name>
</gene>
<feature type="domain" description="N-acetyltransferase" evidence="3">
    <location>
        <begin position="8"/>
        <end position="177"/>
    </location>
</feature>
<protein>
    <submittedName>
        <fullName evidence="4">Acetyltransferase (GNAT) family protein</fullName>
    </submittedName>
</protein>
<dbReference type="OrthoDB" id="143110at2"/>
<keyword evidence="5" id="KW-1185">Reference proteome</keyword>
<dbReference type="InterPro" id="IPR016181">
    <property type="entry name" value="Acyl_CoA_acyltransferase"/>
</dbReference>
<dbReference type="EMBL" id="SNZH01000013">
    <property type="protein sequence ID" value="TDR40400.1"/>
    <property type="molecule type" value="Genomic_DNA"/>
</dbReference>
<dbReference type="PROSITE" id="PS51186">
    <property type="entry name" value="GNAT"/>
    <property type="match status" value="1"/>
</dbReference>
<name>A0A4R6YR29_9GAMM</name>
<keyword evidence="1 4" id="KW-0808">Transferase</keyword>
<evidence type="ECO:0000256" key="1">
    <source>
        <dbReference type="ARBA" id="ARBA00022679"/>
    </source>
</evidence>
<accession>A0A4R6YR29</accession>
<evidence type="ECO:0000313" key="5">
    <source>
        <dbReference type="Proteomes" id="UP000295293"/>
    </source>
</evidence>
<reference evidence="4 5" key="1">
    <citation type="submission" date="2019-03" db="EMBL/GenBank/DDBJ databases">
        <title>Genomic Encyclopedia of Type Strains, Phase IV (KMG-IV): sequencing the most valuable type-strain genomes for metagenomic binning, comparative biology and taxonomic classification.</title>
        <authorList>
            <person name="Goeker M."/>
        </authorList>
    </citation>
    <scope>NUCLEOTIDE SEQUENCE [LARGE SCALE GENOMIC DNA]</scope>
    <source>
        <strain evidence="4 5">DSM 21667</strain>
    </source>
</reference>
<dbReference type="Gene3D" id="3.40.630.30">
    <property type="match status" value="1"/>
</dbReference>
<dbReference type="CDD" id="cd04301">
    <property type="entry name" value="NAT_SF"/>
    <property type="match status" value="1"/>
</dbReference>
<dbReference type="PANTHER" id="PTHR43877">
    <property type="entry name" value="AMINOALKYLPHOSPHONATE N-ACETYLTRANSFERASE-RELATED-RELATED"/>
    <property type="match status" value="1"/>
</dbReference>
<dbReference type="Pfam" id="PF00583">
    <property type="entry name" value="Acetyltransf_1"/>
    <property type="match status" value="1"/>
</dbReference>
<dbReference type="AlphaFoldDB" id="A0A4R6YR29"/>
<proteinExistence type="predicted"/>
<evidence type="ECO:0000259" key="3">
    <source>
        <dbReference type="PROSITE" id="PS51186"/>
    </source>
</evidence>
<evidence type="ECO:0000256" key="2">
    <source>
        <dbReference type="ARBA" id="ARBA00023315"/>
    </source>
</evidence>